<dbReference type="Proteomes" id="UP000887574">
    <property type="component" value="Unplaced"/>
</dbReference>
<reference evidence="2" key="1">
    <citation type="submission" date="2022-11" db="UniProtKB">
        <authorList>
            <consortium name="WormBaseParasite"/>
        </authorList>
    </citation>
    <scope>IDENTIFICATION</scope>
</reference>
<organism evidence="1 2">
    <name type="scientific">Ditylenchus dipsaci</name>
    <dbReference type="NCBI Taxonomy" id="166011"/>
    <lineage>
        <taxon>Eukaryota</taxon>
        <taxon>Metazoa</taxon>
        <taxon>Ecdysozoa</taxon>
        <taxon>Nematoda</taxon>
        <taxon>Chromadorea</taxon>
        <taxon>Rhabditida</taxon>
        <taxon>Tylenchina</taxon>
        <taxon>Tylenchomorpha</taxon>
        <taxon>Sphaerularioidea</taxon>
        <taxon>Anguinidae</taxon>
        <taxon>Anguininae</taxon>
        <taxon>Ditylenchus</taxon>
    </lineage>
</organism>
<dbReference type="AlphaFoldDB" id="A0A915DLB6"/>
<accession>A0A915DLB6</accession>
<protein>
    <submittedName>
        <fullName evidence="2">Uncharacterized protein</fullName>
    </submittedName>
</protein>
<name>A0A915DLB6_9BILA</name>
<dbReference type="WBParaSite" id="jg21277">
    <property type="protein sequence ID" value="jg21277"/>
    <property type="gene ID" value="jg21277"/>
</dbReference>
<proteinExistence type="predicted"/>
<evidence type="ECO:0000313" key="1">
    <source>
        <dbReference type="Proteomes" id="UP000887574"/>
    </source>
</evidence>
<evidence type="ECO:0000313" key="2">
    <source>
        <dbReference type="WBParaSite" id="jg21277"/>
    </source>
</evidence>
<keyword evidence="1" id="KW-1185">Reference proteome</keyword>
<sequence length="136" mass="15624">MTCVSYEHDCNYYKQKCNYDQDCTNRHQFCRQGYCEDLLTVVDLGWKPTGWNRCCGDPQCSGALASLHEHGGLSPTLQVCNTDYDCLDRQQYCARTHQCVDRQLSNYCNVNEDCTPEGVNLVCYNHQCINPPNYSN</sequence>